<organism evidence="2 3">
    <name type="scientific">Actinopolymorpha pittospori</name>
    <dbReference type="NCBI Taxonomy" id="648752"/>
    <lineage>
        <taxon>Bacteria</taxon>
        <taxon>Bacillati</taxon>
        <taxon>Actinomycetota</taxon>
        <taxon>Actinomycetes</taxon>
        <taxon>Propionibacteriales</taxon>
        <taxon>Actinopolymorphaceae</taxon>
        <taxon>Actinopolymorpha</taxon>
    </lineage>
</organism>
<comment type="caution">
    <text evidence="2">The sequence shown here is derived from an EMBL/GenBank/DDBJ whole genome shotgun (WGS) entry which is preliminary data.</text>
</comment>
<dbReference type="EMBL" id="JADBEM010000001">
    <property type="protein sequence ID" value="MBE1607869.1"/>
    <property type="molecule type" value="Genomic_DNA"/>
</dbReference>
<feature type="compositionally biased region" description="Basic and acidic residues" evidence="1">
    <location>
        <begin position="86"/>
        <end position="97"/>
    </location>
</feature>
<keyword evidence="3" id="KW-1185">Reference proteome</keyword>
<gene>
    <name evidence="2" type="ORF">HEB94_004717</name>
</gene>
<feature type="compositionally biased region" description="Basic and acidic residues" evidence="1">
    <location>
        <begin position="107"/>
        <end position="120"/>
    </location>
</feature>
<feature type="region of interest" description="Disordered" evidence="1">
    <location>
        <begin position="1"/>
        <end position="120"/>
    </location>
</feature>
<accession>A0A927MWF9</accession>
<evidence type="ECO:0000313" key="2">
    <source>
        <dbReference type="EMBL" id="MBE1607869.1"/>
    </source>
</evidence>
<dbReference type="Proteomes" id="UP000638648">
    <property type="component" value="Unassembled WGS sequence"/>
</dbReference>
<sequence length="120" mass="13182">MNDSILLATPYPCRTDGEIDAHRGGDAEQVPHQIENPGTRQSPDDRDIHGQGDQRGAVELGESEEGHPAGAEGPDLVEHVVVGDGDLGRRGRGEHQRNPRHPVQQMERQRVESHPDQAHQ</sequence>
<proteinExistence type="predicted"/>
<evidence type="ECO:0000256" key="1">
    <source>
        <dbReference type="SAM" id="MobiDB-lite"/>
    </source>
</evidence>
<name>A0A927MWF9_9ACTN</name>
<dbReference type="AlphaFoldDB" id="A0A927MWF9"/>
<protein>
    <submittedName>
        <fullName evidence="2">Uncharacterized protein</fullName>
    </submittedName>
</protein>
<reference evidence="2" key="1">
    <citation type="submission" date="2020-10" db="EMBL/GenBank/DDBJ databases">
        <title>Sequencing the genomes of 1000 actinobacteria strains.</title>
        <authorList>
            <person name="Klenk H.-P."/>
        </authorList>
    </citation>
    <scope>NUCLEOTIDE SEQUENCE</scope>
    <source>
        <strain evidence="2">DSM 45354</strain>
    </source>
</reference>
<evidence type="ECO:0000313" key="3">
    <source>
        <dbReference type="Proteomes" id="UP000638648"/>
    </source>
</evidence>
<feature type="compositionally biased region" description="Basic and acidic residues" evidence="1">
    <location>
        <begin position="15"/>
        <end position="26"/>
    </location>
</feature>
<feature type="compositionally biased region" description="Basic and acidic residues" evidence="1">
    <location>
        <begin position="42"/>
        <end position="52"/>
    </location>
</feature>